<dbReference type="EMBL" id="QUSY01000477">
    <property type="protein sequence ID" value="RHY29141.1"/>
    <property type="molecule type" value="Genomic_DNA"/>
</dbReference>
<keyword evidence="1" id="KW-0175">Coiled coil</keyword>
<proteinExistence type="predicted"/>
<protein>
    <submittedName>
        <fullName evidence="2">Uncharacterized protein</fullName>
    </submittedName>
</protein>
<gene>
    <name evidence="2" type="ORF">DYB32_005399</name>
</gene>
<evidence type="ECO:0000313" key="2">
    <source>
        <dbReference type="EMBL" id="RHY29141.1"/>
    </source>
</evidence>
<reference evidence="2 3" key="1">
    <citation type="submission" date="2018-08" db="EMBL/GenBank/DDBJ databases">
        <title>Aphanomyces genome sequencing and annotation.</title>
        <authorList>
            <person name="Minardi D."/>
            <person name="Oidtmann B."/>
            <person name="Van Der Giezen M."/>
            <person name="Studholme D.J."/>
        </authorList>
    </citation>
    <scope>NUCLEOTIDE SEQUENCE [LARGE SCALE GENOMIC DNA]</scope>
    <source>
        <strain evidence="2 3">NJM0002</strain>
    </source>
</reference>
<feature type="coiled-coil region" evidence="1">
    <location>
        <begin position="17"/>
        <end position="62"/>
    </location>
</feature>
<dbReference type="VEuPathDB" id="FungiDB:H310_11256"/>
<evidence type="ECO:0000313" key="3">
    <source>
        <dbReference type="Proteomes" id="UP000285060"/>
    </source>
</evidence>
<organism evidence="2 3">
    <name type="scientific">Aphanomyces invadans</name>
    <dbReference type="NCBI Taxonomy" id="157072"/>
    <lineage>
        <taxon>Eukaryota</taxon>
        <taxon>Sar</taxon>
        <taxon>Stramenopiles</taxon>
        <taxon>Oomycota</taxon>
        <taxon>Saprolegniomycetes</taxon>
        <taxon>Saprolegniales</taxon>
        <taxon>Verrucalvaceae</taxon>
        <taxon>Aphanomyces</taxon>
    </lineage>
</organism>
<keyword evidence="3" id="KW-1185">Reference proteome</keyword>
<name>A0A3R6VWL1_9STRA</name>
<evidence type="ECO:0000256" key="1">
    <source>
        <dbReference type="SAM" id="Coils"/>
    </source>
</evidence>
<accession>A0A3R6VWL1</accession>
<dbReference type="Proteomes" id="UP000285060">
    <property type="component" value="Unassembled WGS sequence"/>
</dbReference>
<dbReference type="AlphaFoldDB" id="A0A3R6VWL1"/>
<comment type="caution">
    <text evidence="2">The sequence shown here is derived from an EMBL/GenBank/DDBJ whole genome shotgun (WGS) entry which is preliminary data.</text>
</comment>
<sequence length="101" mass="11565">MREVIERDFSNLKNDIRMTEKLDLDKVRTELAKVEREFLLQKKTDEETLNSLHIANEKLEKRILQYSTPHPPLSCSSSPPVVAVAFSGTFCLVLARVAAFF</sequence>